<dbReference type="GO" id="GO:0008409">
    <property type="term" value="F:5'-3' exonuclease activity"/>
    <property type="evidence" value="ECO:0007669"/>
    <property type="project" value="UniProtKB-UniRule"/>
</dbReference>
<dbReference type="InterPro" id="IPR002421">
    <property type="entry name" value="5-3_exonuclease"/>
</dbReference>
<dbReference type="InterPro" id="IPR019760">
    <property type="entry name" value="DNA-dir_DNA_pol_A_CS"/>
</dbReference>
<dbReference type="PANTHER" id="PTHR10133:SF27">
    <property type="entry name" value="DNA POLYMERASE NU"/>
    <property type="match status" value="1"/>
</dbReference>
<keyword evidence="7 11" id="KW-0238">DNA-binding</keyword>
<dbReference type="Pfam" id="PF01367">
    <property type="entry name" value="5_3_exonuc"/>
    <property type="match status" value="1"/>
</dbReference>
<dbReference type="AlphaFoldDB" id="A0A1F6MVW9"/>
<dbReference type="InterPro" id="IPR029060">
    <property type="entry name" value="PIN-like_dom_sf"/>
</dbReference>
<feature type="domain" description="DNA-directed DNA polymerase family A palm" evidence="13">
    <location>
        <begin position="656"/>
        <end position="864"/>
    </location>
</feature>
<comment type="function">
    <text evidence="11">In addition to polymerase activity, this DNA polymerase exhibits 5'-3' exonuclease activity.</text>
</comment>
<dbReference type="CDD" id="cd09898">
    <property type="entry name" value="H3TH_53EXO"/>
    <property type="match status" value="1"/>
</dbReference>
<reference evidence="14 15" key="1">
    <citation type="journal article" date="2016" name="Nat. Commun.">
        <title>Thousands of microbial genomes shed light on interconnected biogeochemical processes in an aquifer system.</title>
        <authorList>
            <person name="Anantharaman K."/>
            <person name="Brown C.T."/>
            <person name="Hug L.A."/>
            <person name="Sharon I."/>
            <person name="Castelle C.J."/>
            <person name="Probst A.J."/>
            <person name="Thomas B.C."/>
            <person name="Singh A."/>
            <person name="Wilkins M.J."/>
            <person name="Karaoz U."/>
            <person name="Brodie E.L."/>
            <person name="Williams K.H."/>
            <person name="Hubbard S.S."/>
            <person name="Banfield J.F."/>
        </authorList>
    </citation>
    <scope>NUCLEOTIDE SEQUENCE [LARGE SCALE GENOMIC DNA]</scope>
</reference>
<keyword evidence="5 11" id="KW-0227">DNA damage</keyword>
<dbReference type="CDD" id="cd08637">
    <property type="entry name" value="DNA_pol_A_pol_I_C"/>
    <property type="match status" value="1"/>
</dbReference>
<comment type="catalytic activity">
    <reaction evidence="9 11">
        <text>DNA(n) + a 2'-deoxyribonucleoside 5'-triphosphate = DNA(n+1) + diphosphate</text>
        <dbReference type="Rhea" id="RHEA:22508"/>
        <dbReference type="Rhea" id="RHEA-COMP:17339"/>
        <dbReference type="Rhea" id="RHEA-COMP:17340"/>
        <dbReference type="ChEBI" id="CHEBI:33019"/>
        <dbReference type="ChEBI" id="CHEBI:61560"/>
        <dbReference type="ChEBI" id="CHEBI:173112"/>
        <dbReference type="EC" id="2.7.7.7"/>
    </reaction>
</comment>
<dbReference type="PROSITE" id="PS00447">
    <property type="entry name" value="DNA_POLYMERASE_A"/>
    <property type="match status" value="1"/>
</dbReference>
<evidence type="ECO:0000256" key="9">
    <source>
        <dbReference type="ARBA" id="ARBA00049244"/>
    </source>
</evidence>
<evidence type="ECO:0000259" key="13">
    <source>
        <dbReference type="SMART" id="SM00482"/>
    </source>
</evidence>
<keyword evidence="11" id="KW-0540">Nuclease</keyword>
<gene>
    <name evidence="11" type="primary">polA</name>
    <name evidence="14" type="ORF">A3G00_04050</name>
</gene>
<evidence type="ECO:0000313" key="15">
    <source>
        <dbReference type="Proteomes" id="UP000178347"/>
    </source>
</evidence>
<dbReference type="GO" id="GO:0003677">
    <property type="term" value="F:DNA binding"/>
    <property type="evidence" value="ECO:0007669"/>
    <property type="project" value="UniProtKB-UniRule"/>
</dbReference>
<dbReference type="GO" id="GO:0006261">
    <property type="term" value="P:DNA-templated DNA replication"/>
    <property type="evidence" value="ECO:0007669"/>
    <property type="project" value="UniProtKB-UniRule"/>
</dbReference>
<protein>
    <recommendedName>
        <fullName evidence="10 11">DNA polymerase I</fullName>
        <ecNumber evidence="10 11">2.7.7.7</ecNumber>
    </recommendedName>
</protein>
<dbReference type="Gene3D" id="1.10.150.20">
    <property type="entry name" value="5' to 3' exonuclease, C-terminal subdomain"/>
    <property type="match status" value="2"/>
</dbReference>
<dbReference type="InterPro" id="IPR008918">
    <property type="entry name" value="HhH2"/>
</dbReference>
<evidence type="ECO:0000256" key="10">
    <source>
        <dbReference type="NCBIfam" id="TIGR00593"/>
    </source>
</evidence>
<dbReference type="InterPro" id="IPR020046">
    <property type="entry name" value="5-3_exonucl_a-hlix_arch_N"/>
</dbReference>
<dbReference type="GO" id="GO:0006302">
    <property type="term" value="P:double-strand break repair"/>
    <property type="evidence" value="ECO:0007669"/>
    <property type="project" value="TreeGrafter"/>
</dbReference>
<name>A0A1F6MVW9_9BACT</name>
<dbReference type="Pfam" id="PF00476">
    <property type="entry name" value="DNA_pol_A"/>
    <property type="match status" value="1"/>
</dbReference>
<dbReference type="SUPFAM" id="SSF53098">
    <property type="entry name" value="Ribonuclease H-like"/>
    <property type="match status" value="1"/>
</dbReference>
<dbReference type="Gene3D" id="1.20.1060.10">
    <property type="entry name" value="Taq DNA Polymerase, Chain T, domain 4"/>
    <property type="match status" value="1"/>
</dbReference>
<evidence type="ECO:0000256" key="11">
    <source>
        <dbReference type="RuleBase" id="RU004460"/>
    </source>
</evidence>
<dbReference type="InterPro" id="IPR036279">
    <property type="entry name" value="5-3_exonuclease_C_sf"/>
</dbReference>
<keyword evidence="4 11" id="KW-0235">DNA replication</keyword>
<comment type="caution">
    <text evidence="14">The sequence shown here is derived from an EMBL/GenBank/DDBJ whole genome shotgun (WGS) entry which is preliminary data.</text>
</comment>
<dbReference type="Pfam" id="PF02739">
    <property type="entry name" value="5_3_exonuc_N"/>
    <property type="match status" value="1"/>
</dbReference>
<dbReference type="Gene3D" id="3.30.70.370">
    <property type="match status" value="1"/>
</dbReference>
<comment type="similarity">
    <text evidence="1 11">Belongs to the DNA polymerase type-A family.</text>
</comment>
<dbReference type="NCBIfam" id="TIGR00593">
    <property type="entry name" value="pola"/>
    <property type="match status" value="1"/>
</dbReference>
<dbReference type="InterPro" id="IPR020045">
    <property type="entry name" value="DNA_polI_H3TH"/>
</dbReference>
<dbReference type="CDD" id="cd09859">
    <property type="entry name" value="PIN_53EXO"/>
    <property type="match status" value="1"/>
</dbReference>
<dbReference type="SMART" id="SM00482">
    <property type="entry name" value="POLAc"/>
    <property type="match status" value="1"/>
</dbReference>
<dbReference type="InterPro" id="IPR043502">
    <property type="entry name" value="DNA/RNA_pol_sf"/>
</dbReference>
<dbReference type="EMBL" id="MFQN01000004">
    <property type="protein sequence ID" value="OGH75640.1"/>
    <property type="molecule type" value="Genomic_DNA"/>
</dbReference>
<dbReference type="PRINTS" id="PR00868">
    <property type="entry name" value="DNAPOLI"/>
</dbReference>
<dbReference type="STRING" id="1798692.A3G00_04050"/>
<feature type="domain" description="5'-3' exonuclease" evidence="12">
    <location>
        <begin position="4"/>
        <end position="272"/>
    </location>
</feature>
<keyword evidence="2 11" id="KW-0808">Transferase</keyword>
<dbReference type="InterPro" id="IPR036397">
    <property type="entry name" value="RNaseH_sf"/>
</dbReference>
<dbReference type="Gene3D" id="3.40.50.1010">
    <property type="entry name" value="5'-nuclease"/>
    <property type="match status" value="1"/>
</dbReference>
<accession>A0A1F6MVW9</accession>
<dbReference type="SMART" id="SM00279">
    <property type="entry name" value="HhH2"/>
    <property type="match status" value="1"/>
</dbReference>
<dbReference type="GO" id="GO:0003887">
    <property type="term" value="F:DNA-directed DNA polymerase activity"/>
    <property type="evidence" value="ECO:0007669"/>
    <property type="project" value="UniProtKB-UniRule"/>
</dbReference>
<keyword evidence="3 11" id="KW-0548">Nucleotidyltransferase</keyword>
<dbReference type="NCBIfam" id="NF004397">
    <property type="entry name" value="PRK05755.1"/>
    <property type="match status" value="1"/>
</dbReference>
<evidence type="ECO:0000256" key="3">
    <source>
        <dbReference type="ARBA" id="ARBA00022695"/>
    </source>
</evidence>
<evidence type="ECO:0000256" key="6">
    <source>
        <dbReference type="ARBA" id="ARBA00022932"/>
    </source>
</evidence>
<keyword evidence="8 11" id="KW-0234">DNA repair</keyword>
<dbReference type="InterPro" id="IPR012337">
    <property type="entry name" value="RNaseH-like_sf"/>
</dbReference>
<dbReference type="FunFam" id="1.10.150.20:FF:000003">
    <property type="entry name" value="DNA polymerase I"/>
    <property type="match status" value="1"/>
</dbReference>
<dbReference type="Proteomes" id="UP000178347">
    <property type="component" value="Unassembled WGS sequence"/>
</dbReference>
<dbReference type="EC" id="2.7.7.7" evidence="10 11"/>
<sequence>MDTKKFVIIDGNAIIHRAYHALPPMMVKGTMVNAVYGFTSMLLKVIKDLKPDYLAVSFDVAGGTFRDKIYDGYKAKRVKADQELYDQIPLVHKVVEAFGLPILKQAGFEADDVIATIVAKVENEKIKMKNIVVSGDMDLLQLVDEDTSVYALRKGMSDIVMYDIDEVQKKYGFGPEHIVDYKSLCGDASDNIPGVPGIGEKTATELIEKIGGIMEIYAQVRSPKSEVRKFFTEGVIKKLLDGKDSAMMSKKLATVVRDVPGLDFKLEDCAMKDFDRQSVVDLLRKFEFFSLIKRLPGGESEGGGRRVEDVGAKTRKNEMRMIEIDEKNIGELEKAINGADVFACKEILSGTDILNSDLLGLVFVVGSSGYFLSDPSKSVQSVKSVFYSKDKILVGHDLKQLIKVLYRLYDFIDFTDFAHLFDTMIASYLINSSTRAHDAKSIILRELGQEIQGGSDQSSLFGANPKQVAEELQLILKAYEIQKKKLADMEDFGLFEKVEMKLIPVLAEMELNGIAIDTVVLKKLSKDVAGEINKIDKQIQKEAGEEFNIASPTQLRDILFDKLKLPSEQIKKGKTGYSTADAELEKLIDEHPIISMIRDYRELAKLQNTYVDVLPTLVNKKTGRIHTTFNQAVTTTGRLSSSEPNLQNIPIRTDLGKEIRNAFVAEAGNNLIAADYSQIELRIVASLAKDKTMIEVFKRGEDIHQATAAAINDVPLDKVTKEMRYAAKAVNFGVLYGMGSYGLAWRTKMPQWQAKDFIKKYFEKFSSVKKYIDQTLEFAKKEGYVETLFGRRRYIPELKSDNFQLRSAGERMAINMPIQGTAADLMKLAMIEVHKVIKSIKSESDVRLILQVHDELVLEVKKGLEKEASKLVKDAMENVVKLNVPVEARVSVGKMWGGLKL</sequence>
<dbReference type="FunFam" id="1.10.150.20:FF:000002">
    <property type="entry name" value="DNA polymerase I"/>
    <property type="match status" value="1"/>
</dbReference>
<evidence type="ECO:0000256" key="7">
    <source>
        <dbReference type="ARBA" id="ARBA00023125"/>
    </source>
</evidence>
<evidence type="ECO:0000313" key="14">
    <source>
        <dbReference type="EMBL" id="OGH75640.1"/>
    </source>
</evidence>
<dbReference type="CDD" id="cd06140">
    <property type="entry name" value="DNA_polA_I_Bacillus_like_exo"/>
    <property type="match status" value="1"/>
</dbReference>
<dbReference type="InterPro" id="IPR002298">
    <property type="entry name" value="DNA_polymerase_A"/>
</dbReference>
<keyword evidence="11" id="KW-0269">Exonuclease</keyword>
<dbReference type="SUPFAM" id="SSF56672">
    <property type="entry name" value="DNA/RNA polymerases"/>
    <property type="match status" value="1"/>
</dbReference>
<evidence type="ECO:0000256" key="2">
    <source>
        <dbReference type="ARBA" id="ARBA00022679"/>
    </source>
</evidence>
<keyword evidence="6 11" id="KW-0239">DNA-directed DNA polymerase</keyword>
<dbReference type="PANTHER" id="PTHR10133">
    <property type="entry name" value="DNA POLYMERASE I"/>
    <property type="match status" value="1"/>
</dbReference>
<evidence type="ECO:0000259" key="12">
    <source>
        <dbReference type="SMART" id="SM00475"/>
    </source>
</evidence>
<dbReference type="InterPro" id="IPR001098">
    <property type="entry name" value="DNA-dir_DNA_pol_A_palm_dom"/>
</dbReference>
<organism evidence="14 15">
    <name type="scientific">Candidatus Magasanikbacteria bacterium RIFCSPLOWO2_12_FULL_43_12</name>
    <dbReference type="NCBI Taxonomy" id="1798692"/>
    <lineage>
        <taxon>Bacteria</taxon>
        <taxon>Candidatus Magasanikiibacteriota</taxon>
    </lineage>
</organism>
<evidence type="ECO:0000256" key="4">
    <source>
        <dbReference type="ARBA" id="ARBA00022705"/>
    </source>
</evidence>
<dbReference type="InterPro" id="IPR018320">
    <property type="entry name" value="DNA_polymerase_1"/>
</dbReference>
<evidence type="ECO:0000256" key="1">
    <source>
        <dbReference type="ARBA" id="ARBA00007705"/>
    </source>
</evidence>
<proteinExistence type="inferred from homology"/>
<dbReference type="SUPFAM" id="SSF47807">
    <property type="entry name" value="5' to 3' exonuclease, C-terminal subdomain"/>
    <property type="match status" value="1"/>
</dbReference>
<dbReference type="Gene3D" id="3.30.420.10">
    <property type="entry name" value="Ribonuclease H-like superfamily/Ribonuclease H"/>
    <property type="match status" value="1"/>
</dbReference>
<dbReference type="FunFam" id="1.20.1060.10:FF:000001">
    <property type="entry name" value="DNA polymerase I"/>
    <property type="match status" value="1"/>
</dbReference>
<keyword evidence="11" id="KW-0378">Hydrolase</keyword>
<evidence type="ECO:0000256" key="8">
    <source>
        <dbReference type="ARBA" id="ARBA00023204"/>
    </source>
</evidence>
<dbReference type="SUPFAM" id="SSF88723">
    <property type="entry name" value="PIN domain-like"/>
    <property type="match status" value="1"/>
</dbReference>
<evidence type="ECO:0000256" key="5">
    <source>
        <dbReference type="ARBA" id="ARBA00022763"/>
    </source>
</evidence>
<dbReference type="SMART" id="SM00475">
    <property type="entry name" value="53EXOc"/>
    <property type="match status" value="1"/>
</dbReference>